<gene>
    <name evidence="1" type="ORF">HK100_011763</name>
</gene>
<evidence type="ECO:0000313" key="2">
    <source>
        <dbReference type="Proteomes" id="UP001211907"/>
    </source>
</evidence>
<proteinExistence type="predicted"/>
<dbReference type="AlphaFoldDB" id="A0AAD5T3A5"/>
<evidence type="ECO:0000313" key="1">
    <source>
        <dbReference type="EMBL" id="KAJ3122981.1"/>
    </source>
</evidence>
<dbReference type="Proteomes" id="UP001211907">
    <property type="component" value="Unassembled WGS sequence"/>
</dbReference>
<organism evidence="1 2">
    <name type="scientific">Physocladia obscura</name>
    <dbReference type="NCBI Taxonomy" id="109957"/>
    <lineage>
        <taxon>Eukaryota</taxon>
        <taxon>Fungi</taxon>
        <taxon>Fungi incertae sedis</taxon>
        <taxon>Chytridiomycota</taxon>
        <taxon>Chytridiomycota incertae sedis</taxon>
        <taxon>Chytridiomycetes</taxon>
        <taxon>Chytridiales</taxon>
        <taxon>Chytriomycetaceae</taxon>
        <taxon>Physocladia</taxon>
    </lineage>
</organism>
<protein>
    <submittedName>
        <fullName evidence="1">Uncharacterized protein</fullName>
    </submittedName>
</protein>
<name>A0AAD5T3A5_9FUNG</name>
<dbReference type="EMBL" id="JADGJH010000768">
    <property type="protein sequence ID" value="KAJ3122981.1"/>
    <property type="molecule type" value="Genomic_DNA"/>
</dbReference>
<keyword evidence="2" id="KW-1185">Reference proteome</keyword>
<reference evidence="1" key="1">
    <citation type="submission" date="2020-05" db="EMBL/GenBank/DDBJ databases">
        <title>Phylogenomic resolution of chytrid fungi.</title>
        <authorList>
            <person name="Stajich J.E."/>
            <person name="Amses K."/>
            <person name="Simmons R."/>
            <person name="Seto K."/>
            <person name="Myers J."/>
            <person name="Bonds A."/>
            <person name="Quandt C.A."/>
            <person name="Barry K."/>
            <person name="Liu P."/>
            <person name="Grigoriev I."/>
            <person name="Longcore J.E."/>
            <person name="James T.Y."/>
        </authorList>
    </citation>
    <scope>NUCLEOTIDE SEQUENCE</scope>
    <source>
        <strain evidence="1">JEL0513</strain>
    </source>
</reference>
<sequence>MRSKQRVPLILCPKGVDGSTGGAGGETLVWRSTGVRLITHTSSQPLCCQGPAQGAPTACTGGNGTQGFVVCVAARKDAVPGEHSKLTRWPYPSYVDHALMAPSDVVLYACYAAIVCAALKHFDRAVAFCHMALTTRYSGIY</sequence>
<accession>A0AAD5T3A5</accession>
<comment type="caution">
    <text evidence="1">The sequence shown here is derived from an EMBL/GenBank/DDBJ whole genome shotgun (WGS) entry which is preliminary data.</text>
</comment>